<dbReference type="AlphaFoldDB" id="A0A2A2T487"/>
<accession>A0A2A2A7B8</accession>
<evidence type="ECO:0000313" key="8">
    <source>
        <dbReference type="Proteomes" id="UP000218439"/>
    </source>
</evidence>
<feature type="transmembrane region" description="Helical" evidence="1">
    <location>
        <begin position="64"/>
        <end position="85"/>
    </location>
</feature>
<dbReference type="GO" id="GO:0016020">
    <property type="term" value="C:membrane"/>
    <property type="evidence" value="ECO:0007669"/>
    <property type="project" value="InterPro"/>
</dbReference>
<evidence type="ECO:0000259" key="2">
    <source>
        <dbReference type="Pfam" id="PF00892"/>
    </source>
</evidence>
<dbReference type="Proteomes" id="UP000217780">
    <property type="component" value="Unassembled WGS sequence"/>
</dbReference>
<dbReference type="Proteomes" id="UP000217999">
    <property type="component" value="Unassembled WGS sequence"/>
</dbReference>
<dbReference type="EMBL" id="NTBI01000008">
    <property type="protein sequence ID" value="PAX16295.1"/>
    <property type="molecule type" value="Genomic_DNA"/>
</dbReference>
<evidence type="ECO:0000313" key="4">
    <source>
        <dbReference type="EMBL" id="PAT42819.1"/>
    </source>
</evidence>
<sequence>MHIEFTPPYRKRHINRNRISYASTRKYRCFFSFDIVNWIGFGILAGVVLGLYDYWTKKAMTGNMVITIVFWSSLFGALAWLVAFLPITEGTKFHILLSDTSINDQIIILLKGIMMTGSWLLAYYSVRELPMSFSGAMRASGPLWTMIGGAIVFQEFLTIFQLSIISITIAAYFFLSQLGQAEGIRIMRSGPVLMMLLATILSAMTTVYDKFIIHELGISSVTVQAWSAIHRLLLSGLLLVWAGHNNPEIYNPKWSFWIPLVGLSWVAAEWIYFLAINDPNSNVTYLSVFRRISLVIGFLLSAILIGEKNVKQKFFVVGILFLSTVALALLA</sequence>
<feature type="transmembrane region" description="Helical" evidence="1">
    <location>
        <begin position="313"/>
        <end position="330"/>
    </location>
</feature>
<keyword evidence="1" id="KW-0812">Transmembrane</keyword>
<evidence type="ECO:0000313" key="6">
    <source>
        <dbReference type="Proteomes" id="UP000217780"/>
    </source>
</evidence>
<feature type="transmembrane region" description="Helical" evidence="1">
    <location>
        <begin position="146"/>
        <end position="174"/>
    </location>
</feature>
<reference evidence="6 7" key="1">
    <citation type="submission" date="2017-08" db="EMBL/GenBank/DDBJ databases">
        <title>WGS of Clinical strains of the CDC Group NO-1 linked to zoonotic infections in humans.</title>
        <authorList>
            <person name="Bernier A.-M."/>
            <person name="Bernard K."/>
        </authorList>
    </citation>
    <scope>NUCLEOTIDE SEQUENCE [LARGE SCALE GENOMIC DNA]</scope>
    <source>
        <strain evidence="3 7">NML03-0146</strain>
        <strain evidence="4 8">NML120219</strain>
        <strain evidence="5 6">NML91-0035</strain>
    </source>
</reference>
<organism evidence="5 6">
    <name type="scientific">Vandammella animalimorsus</name>
    <dbReference type="NCBI Taxonomy" id="2029117"/>
    <lineage>
        <taxon>Bacteria</taxon>
        <taxon>Pseudomonadati</taxon>
        <taxon>Pseudomonadota</taxon>
        <taxon>Betaproteobacteria</taxon>
        <taxon>Burkholderiales</taxon>
        <taxon>Comamonadaceae</taxon>
        <taxon>Vandammella</taxon>
    </lineage>
</organism>
<gene>
    <name evidence="3" type="ORF">CK620_09285</name>
    <name evidence="4" type="ORF">CK621_07215</name>
    <name evidence="5" type="ORF">CLI92_09685</name>
</gene>
<proteinExistence type="predicted"/>
<dbReference type="Proteomes" id="UP000218439">
    <property type="component" value="Unassembled WGS sequence"/>
</dbReference>
<feature type="transmembrane region" description="Helical" evidence="1">
    <location>
        <begin position="186"/>
        <end position="208"/>
    </location>
</feature>
<feature type="transmembrane region" description="Helical" evidence="1">
    <location>
        <begin position="35"/>
        <end position="52"/>
    </location>
</feature>
<comment type="caution">
    <text evidence="5">The sequence shown here is derived from an EMBL/GenBank/DDBJ whole genome shotgun (WGS) entry which is preliminary data.</text>
</comment>
<dbReference type="EMBL" id="NSJF01000004">
    <property type="protein sequence ID" value="PAT34395.1"/>
    <property type="molecule type" value="Genomic_DNA"/>
</dbReference>
<evidence type="ECO:0000256" key="1">
    <source>
        <dbReference type="SAM" id="Phobius"/>
    </source>
</evidence>
<feature type="transmembrane region" description="Helical" evidence="1">
    <location>
        <begin position="288"/>
        <end position="306"/>
    </location>
</feature>
<evidence type="ECO:0000313" key="7">
    <source>
        <dbReference type="Proteomes" id="UP000217999"/>
    </source>
</evidence>
<feature type="domain" description="EamA" evidence="2">
    <location>
        <begin position="38"/>
        <end position="176"/>
    </location>
</feature>
<dbReference type="EMBL" id="NSJE01000009">
    <property type="protein sequence ID" value="PAT42819.1"/>
    <property type="molecule type" value="Genomic_DNA"/>
</dbReference>
<evidence type="ECO:0000313" key="3">
    <source>
        <dbReference type="EMBL" id="PAT34395.1"/>
    </source>
</evidence>
<dbReference type="PANTHER" id="PTHR22911:SF137">
    <property type="entry name" value="SOLUTE CARRIER FAMILY 35 MEMBER G2-RELATED"/>
    <property type="match status" value="1"/>
</dbReference>
<protein>
    <recommendedName>
        <fullName evidence="2">EamA domain-containing protein</fullName>
    </recommendedName>
</protein>
<feature type="transmembrane region" description="Helical" evidence="1">
    <location>
        <begin position="256"/>
        <end position="276"/>
    </location>
</feature>
<feature type="transmembrane region" description="Helical" evidence="1">
    <location>
        <begin position="228"/>
        <end position="244"/>
    </location>
</feature>
<accession>A0A2A2T487</accession>
<dbReference type="PANTHER" id="PTHR22911">
    <property type="entry name" value="ACYL-MALONYL CONDENSING ENZYME-RELATED"/>
    <property type="match status" value="1"/>
</dbReference>
<accession>A0A2A2AYU1</accession>
<name>A0A2A2T487_9BURK</name>
<feature type="transmembrane region" description="Helical" evidence="1">
    <location>
        <begin position="106"/>
        <end position="126"/>
    </location>
</feature>
<dbReference type="Pfam" id="PF00892">
    <property type="entry name" value="EamA"/>
    <property type="match status" value="1"/>
</dbReference>
<keyword evidence="1" id="KW-0472">Membrane</keyword>
<dbReference type="InterPro" id="IPR000620">
    <property type="entry name" value="EamA_dom"/>
</dbReference>
<keyword evidence="1" id="KW-1133">Transmembrane helix</keyword>
<evidence type="ECO:0000313" key="5">
    <source>
        <dbReference type="EMBL" id="PAX16295.1"/>
    </source>
</evidence>